<dbReference type="Pfam" id="PF01850">
    <property type="entry name" value="PIN"/>
    <property type="match status" value="1"/>
</dbReference>
<dbReference type="AlphaFoldDB" id="A0A2V3USA2"/>
<evidence type="ECO:0000313" key="2">
    <source>
        <dbReference type="EMBL" id="PXW70066.1"/>
    </source>
</evidence>
<evidence type="ECO:0000259" key="1">
    <source>
        <dbReference type="Pfam" id="PF01850"/>
    </source>
</evidence>
<evidence type="ECO:0000313" key="3">
    <source>
        <dbReference type="Proteomes" id="UP000248014"/>
    </source>
</evidence>
<protein>
    <submittedName>
        <fullName evidence="2">Putative nucleic-acid-binding protein</fullName>
    </submittedName>
</protein>
<sequence length="133" mass="14787">MQILDTNVLARWLLNDDPVQAQIADDAATQPFLLIWTVFTELGWVLEKAAGVPRPIVAQMMEQLLTFDNAHMENAAAVEWAIERYRLGADWADMMHLAAAPVDADSFVTFDKKLARQAGEASPLPVKLLKKPS</sequence>
<comment type="caution">
    <text evidence="2">The sequence shown here is derived from an EMBL/GenBank/DDBJ whole genome shotgun (WGS) entry which is preliminary data.</text>
</comment>
<name>A0A2V3USA2_9SPHN</name>
<dbReference type="InterPro" id="IPR002716">
    <property type="entry name" value="PIN_dom"/>
</dbReference>
<dbReference type="RefSeq" id="WP_167398576.1">
    <property type="nucleotide sequence ID" value="NZ_QJJM01000014.1"/>
</dbReference>
<reference evidence="2 3" key="1">
    <citation type="submission" date="2018-05" db="EMBL/GenBank/DDBJ databases">
        <title>Genomic Encyclopedia of Type Strains, Phase IV (KMG-IV): sequencing the most valuable type-strain genomes for metagenomic binning, comparative biology and taxonomic classification.</title>
        <authorList>
            <person name="Goeker M."/>
        </authorList>
    </citation>
    <scope>NUCLEOTIDE SEQUENCE [LARGE SCALE GENOMIC DNA]</scope>
    <source>
        <strain evidence="2 3">DSM 3183</strain>
    </source>
</reference>
<dbReference type="SUPFAM" id="SSF88723">
    <property type="entry name" value="PIN domain-like"/>
    <property type="match status" value="1"/>
</dbReference>
<dbReference type="Gene3D" id="3.40.50.1010">
    <property type="entry name" value="5'-nuclease"/>
    <property type="match status" value="1"/>
</dbReference>
<dbReference type="InterPro" id="IPR029060">
    <property type="entry name" value="PIN-like_dom_sf"/>
</dbReference>
<proteinExistence type="predicted"/>
<dbReference type="CDD" id="cd18683">
    <property type="entry name" value="PIN_VapC-like"/>
    <property type="match status" value="1"/>
</dbReference>
<dbReference type="Proteomes" id="UP000248014">
    <property type="component" value="Unassembled WGS sequence"/>
</dbReference>
<keyword evidence="3" id="KW-1185">Reference proteome</keyword>
<organism evidence="2 3">
    <name type="scientific">Blastomonas natatoria</name>
    <dbReference type="NCBI Taxonomy" id="34015"/>
    <lineage>
        <taxon>Bacteria</taxon>
        <taxon>Pseudomonadati</taxon>
        <taxon>Pseudomonadota</taxon>
        <taxon>Alphaproteobacteria</taxon>
        <taxon>Sphingomonadales</taxon>
        <taxon>Sphingomonadaceae</taxon>
        <taxon>Blastomonas</taxon>
    </lineage>
</organism>
<dbReference type="PANTHER" id="PTHR39664:SF2">
    <property type="entry name" value="NUCLEIC ACID-BINDING PROTEIN, CONTAINING PIN DOMAIN-RELATED"/>
    <property type="match status" value="1"/>
</dbReference>
<dbReference type="EMBL" id="QJJM01000014">
    <property type="protein sequence ID" value="PXW70066.1"/>
    <property type="molecule type" value="Genomic_DNA"/>
</dbReference>
<gene>
    <name evidence="2" type="ORF">C7451_11442</name>
</gene>
<dbReference type="PANTHER" id="PTHR39664">
    <property type="match status" value="1"/>
</dbReference>
<accession>A0A2V3USA2</accession>
<feature type="domain" description="PIN" evidence="1">
    <location>
        <begin position="3"/>
        <end position="118"/>
    </location>
</feature>